<feature type="compositionally biased region" description="Low complexity" evidence="8">
    <location>
        <begin position="64"/>
        <end position="73"/>
    </location>
</feature>
<feature type="compositionally biased region" description="Basic and acidic residues" evidence="8">
    <location>
        <begin position="269"/>
        <end position="282"/>
    </location>
</feature>
<feature type="compositionally biased region" description="Basic and acidic residues" evidence="8">
    <location>
        <begin position="226"/>
        <end position="237"/>
    </location>
</feature>
<dbReference type="GO" id="GO:0008270">
    <property type="term" value="F:zinc ion binding"/>
    <property type="evidence" value="ECO:0007669"/>
    <property type="project" value="UniProtKB-KW"/>
</dbReference>
<evidence type="ECO:0000256" key="7">
    <source>
        <dbReference type="ARBA" id="ARBA00022833"/>
    </source>
</evidence>
<dbReference type="InterPro" id="IPR045191">
    <property type="entry name" value="MBR1/2-like"/>
</dbReference>
<evidence type="ECO:0000313" key="10">
    <source>
        <dbReference type="Proteomes" id="UP000516437"/>
    </source>
</evidence>
<evidence type="ECO:0000313" key="9">
    <source>
        <dbReference type="EMBL" id="KAB1204431.1"/>
    </source>
</evidence>
<keyword evidence="3" id="KW-0808">Transferase</keyword>
<evidence type="ECO:0000256" key="4">
    <source>
        <dbReference type="ARBA" id="ARBA00022723"/>
    </source>
</evidence>
<keyword evidence="7" id="KW-0862">Zinc</keyword>
<evidence type="ECO:0000256" key="8">
    <source>
        <dbReference type="SAM" id="MobiDB-lite"/>
    </source>
</evidence>
<feature type="region of interest" description="Disordered" evidence="8">
    <location>
        <begin position="61"/>
        <end position="94"/>
    </location>
</feature>
<feature type="region of interest" description="Disordered" evidence="8">
    <location>
        <begin position="112"/>
        <end position="315"/>
    </location>
</feature>
<dbReference type="AlphaFoldDB" id="A0A6A1UVW9"/>
<proteinExistence type="predicted"/>
<dbReference type="EMBL" id="RXIC02000026">
    <property type="protein sequence ID" value="KAB1204431.1"/>
    <property type="molecule type" value="Genomic_DNA"/>
</dbReference>
<accession>A0A6A1UVW9</accession>
<organism evidence="9 10">
    <name type="scientific">Morella rubra</name>
    <name type="common">Chinese bayberry</name>
    <dbReference type="NCBI Taxonomy" id="262757"/>
    <lineage>
        <taxon>Eukaryota</taxon>
        <taxon>Viridiplantae</taxon>
        <taxon>Streptophyta</taxon>
        <taxon>Embryophyta</taxon>
        <taxon>Tracheophyta</taxon>
        <taxon>Spermatophyta</taxon>
        <taxon>Magnoliopsida</taxon>
        <taxon>eudicotyledons</taxon>
        <taxon>Gunneridae</taxon>
        <taxon>Pentapetalae</taxon>
        <taxon>rosids</taxon>
        <taxon>fabids</taxon>
        <taxon>Fagales</taxon>
        <taxon>Myricaceae</taxon>
        <taxon>Morella</taxon>
    </lineage>
</organism>
<feature type="region of interest" description="Disordered" evidence="8">
    <location>
        <begin position="334"/>
        <end position="363"/>
    </location>
</feature>
<keyword evidence="6" id="KW-0833">Ubl conjugation pathway</keyword>
<feature type="compositionally biased region" description="Low complexity" evidence="8">
    <location>
        <begin position="250"/>
        <end position="268"/>
    </location>
</feature>
<dbReference type="PANTHER" id="PTHR22937:SF136">
    <property type="entry name" value="RING-TYPE E3 UBIQUITIN TRANSFERASE"/>
    <property type="match status" value="1"/>
</dbReference>
<gene>
    <name evidence="9" type="ORF">CJ030_MR8G028173</name>
</gene>
<reference evidence="9 10" key="1">
    <citation type="journal article" date="2019" name="Plant Biotechnol. J.">
        <title>The red bayberry genome and genetic basis of sex determination.</title>
        <authorList>
            <person name="Jia H.M."/>
            <person name="Jia H.J."/>
            <person name="Cai Q.L."/>
            <person name="Wang Y."/>
            <person name="Zhao H.B."/>
            <person name="Yang W.F."/>
            <person name="Wang G.Y."/>
            <person name="Li Y.H."/>
            <person name="Zhan D.L."/>
            <person name="Shen Y.T."/>
            <person name="Niu Q.F."/>
            <person name="Chang L."/>
            <person name="Qiu J."/>
            <person name="Zhao L."/>
            <person name="Xie H.B."/>
            <person name="Fu W.Y."/>
            <person name="Jin J."/>
            <person name="Li X.W."/>
            <person name="Jiao Y."/>
            <person name="Zhou C.C."/>
            <person name="Tu T."/>
            <person name="Chai C.Y."/>
            <person name="Gao J.L."/>
            <person name="Fan L.J."/>
            <person name="van de Weg E."/>
            <person name="Wang J.Y."/>
            <person name="Gao Z.S."/>
        </authorList>
    </citation>
    <scope>NUCLEOTIDE SEQUENCE [LARGE SCALE GENOMIC DNA]</scope>
    <source>
        <tissue evidence="9">Leaves</tissue>
    </source>
</reference>
<protein>
    <recommendedName>
        <fullName evidence="2">RING-type E3 ubiquitin transferase</fullName>
        <ecNumber evidence="2">2.3.2.27</ecNumber>
    </recommendedName>
</protein>
<evidence type="ECO:0000256" key="2">
    <source>
        <dbReference type="ARBA" id="ARBA00012483"/>
    </source>
</evidence>
<feature type="compositionally biased region" description="Basic residues" evidence="8">
    <location>
        <begin position="288"/>
        <end position="299"/>
    </location>
</feature>
<name>A0A6A1UVW9_9ROSI</name>
<dbReference type="OrthoDB" id="8062037at2759"/>
<sequence length="611" mass="66062">MDEYSGKRAVNGVVVSRKGSGVALRDSANNRDNSSQFCNRLGCNGRLNYPRGAQNGFLEKAKASRPSFRSSSSGKEIIGSPSRTCSMISKGNKSVREPRKKLSCLIDTNLSETGSAQDESEVSELTAPPCKTQRGSENAESRSDTLIEVGSSSAASHTRSRRNLDQGSGVHSHDSLVTSSISLGTKSSGWTRQASPSRYGRRNLRCNSTSDVIPSGCSVSDSGLSKGKDVVKRRNYEGESSSSARGKKISGSSSEGQTSSSGHGISISDSRRARNMGSDRDNSVTSVRTRRLVNGHTRARLPNQGNGNSLSPNKPSIAISQVLQSNISVELNAPSSSHQFSAEIPSSRAISYSRPGSGRERLRGVAPDNGVEVGITHSSMNQDSVRRYNIDGIAEELLALEERMGTVSTALTEETLSECLKSSTYESTTPKNAAVGCSGVKDDVKCSICQEEFVVGDDMGRLRCEHGGSKGKKMGRQWYLGLSISRDEPPLPIQTQNALDPTSTSTYECISLKALKIQHCCNLPKDVPQVSHLLDCTADKIANTGNVPACNTDKLRDSHFRQIFAFVEKREPRETPWFLVFPLVKYNSQRYTQVVEQLLEDDAVASVVSRT</sequence>
<evidence type="ECO:0000256" key="3">
    <source>
        <dbReference type="ARBA" id="ARBA00022679"/>
    </source>
</evidence>
<comment type="catalytic activity">
    <reaction evidence="1">
        <text>S-ubiquitinyl-[E2 ubiquitin-conjugating enzyme]-L-cysteine + [acceptor protein]-L-lysine = [E2 ubiquitin-conjugating enzyme]-L-cysteine + N(6)-ubiquitinyl-[acceptor protein]-L-lysine.</text>
        <dbReference type="EC" id="2.3.2.27"/>
    </reaction>
</comment>
<comment type="caution">
    <text evidence="9">The sequence shown here is derived from an EMBL/GenBank/DDBJ whole genome shotgun (WGS) entry which is preliminary data.</text>
</comment>
<dbReference type="PANTHER" id="PTHR22937">
    <property type="entry name" value="E3 UBIQUITIN-PROTEIN LIGASE RNF165"/>
    <property type="match status" value="1"/>
</dbReference>
<feature type="compositionally biased region" description="Polar residues" evidence="8">
    <location>
        <begin position="175"/>
        <end position="196"/>
    </location>
</feature>
<keyword evidence="4" id="KW-0479">Metal-binding</keyword>
<keyword evidence="10" id="KW-1185">Reference proteome</keyword>
<evidence type="ECO:0000256" key="6">
    <source>
        <dbReference type="ARBA" id="ARBA00022786"/>
    </source>
</evidence>
<feature type="compositionally biased region" description="Polar residues" evidence="8">
    <location>
        <begin position="205"/>
        <end position="223"/>
    </location>
</feature>
<dbReference type="GO" id="GO:0061630">
    <property type="term" value="F:ubiquitin protein ligase activity"/>
    <property type="evidence" value="ECO:0007669"/>
    <property type="project" value="UniProtKB-EC"/>
</dbReference>
<keyword evidence="5" id="KW-0863">Zinc-finger</keyword>
<evidence type="ECO:0000256" key="5">
    <source>
        <dbReference type="ARBA" id="ARBA00022771"/>
    </source>
</evidence>
<dbReference type="Proteomes" id="UP000516437">
    <property type="component" value="Chromosome 8"/>
</dbReference>
<feature type="compositionally biased region" description="Polar residues" evidence="8">
    <location>
        <begin position="81"/>
        <end position="92"/>
    </location>
</feature>
<evidence type="ECO:0000256" key="1">
    <source>
        <dbReference type="ARBA" id="ARBA00000900"/>
    </source>
</evidence>
<dbReference type="EC" id="2.3.2.27" evidence="2"/>
<feature type="compositionally biased region" description="Polar residues" evidence="8">
    <location>
        <begin position="303"/>
        <end position="315"/>
    </location>
</feature>